<sequence length="143" mass="17083">MTYLQSMIEVLIYMSVLRIGDLSLSGISQIYVLLKGNDISVVNRPFESLFNLFIQRSRRWNSLGWVAWRKICWIIPFGTIANVSLCFEYNLDYDFFFQRFNSPITKLFYSYGKYTIYYNRYDMKFYDQEICITTAVTPLLLLF</sequence>
<dbReference type="Proteomes" id="UP000095283">
    <property type="component" value="Unplaced"/>
</dbReference>
<proteinExistence type="predicted"/>
<reference evidence="2" key="1">
    <citation type="submission" date="2016-11" db="UniProtKB">
        <authorList>
            <consortium name="WormBaseParasite"/>
        </authorList>
    </citation>
    <scope>IDENTIFICATION</scope>
</reference>
<evidence type="ECO:0000313" key="1">
    <source>
        <dbReference type="Proteomes" id="UP000095283"/>
    </source>
</evidence>
<name>A0A1I7X234_HETBA</name>
<organism evidence="1 2">
    <name type="scientific">Heterorhabditis bacteriophora</name>
    <name type="common">Entomopathogenic nematode worm</name>
    <dbReference type="NCBI Taxonomy" id="37862"/>
    <lineage>
        <taxon>Eukaryota</taxon>
        <taxon>Metazoa</taxon>
        <taxon>Ecdysozoa</taxon>
        <taxon>Nematoda</taxon>
        <taxon>Chromadorea</taxon>
        <taxon>Rhabditida</taxon>
        <taxon>Rhabditina</taxon>
        <taxon>Rhabditomorpha</taxon>
        <taxon>Strongyloidea</taxon>
        <taxon>Heterorhabditidae</taxon>
        <taxon>Heterorhabditis</taxon>
    </lineage>
</organism>
<keyword evidence="1" id="KW-1185">Reference proteome</keyword>
<dbReference type="AlphaFoldDB" id="A0A1I7X234"/>
<protein>
    <submittedName>
        <fullName evidence="2">Uncharacterized protein</fullName>
    </submittedName>
</protein>
<dbReference type="WBParaSite" id="Hba_11512">
    <property type="protein sequence ID" value="Hba_11512"/>
    <property type="gene ID" value="Hba_11512"/>
</dbReference>
<accession>A0A1I7X234</accession>
<evidence type="ECO:0000313" key="2">
    <source>
        <dbReference type="WBParaSite" id="Hba_11512"/>
    </source>
</evidence>